<evidence type="ECO:0000256" key="4">
    <source>
        <dbReference type="ARBA" id="ARBA00022989"/>
    </source>
</evidence>
<comment type="subcellular location">
    <subcellularLocation>
        <location evidence="1">Membrane</location>
        <topology evidence="1">Multi-pass membrane protein</topology>
    </subcellularLocation>
</comment>
<keyword evidence="5 6" id="KW-0472">Membrane</keyword>
<evidence type="ECO:0000313" key="8">
    <source>
        <dbReference type="Proteomes" id="UP000054248"/>
    </source>
</evidence>
<feature type="non-terminal residue" evidence="7">
    <location>
        <position position="1"/>
    </location>
</feature>
<keyword evidence="3 6" id="KW-0812">Transmembrane</keyword>
<evidence type="ECO:0000313" key="7">
    <source>
        <dbReference type="EMBL" id="KIO18347.1"/>
    </source>
</evidence>
<name>A0A0C3LAB5_9AGAM</name>
<evidence type="ECO:0000256" key="6">
    <source>
        <dbReference type="SAM" id="Phobius"/>
    </source>
</evidence>
<gene>
    <name evidence="7" type="ORF">M407DRAFT_84072</name>
</gene>
<dbReference type="GO" id="GO:0005886">
    <property type="term" value="C:plasma membrane"/>
    <property type="evidence" value="ECO:0007669"/>
    <property type="project" value="TreeGrafter"/>
</dbReference>
<accession>A0A0C3LAB5</accession>
<dbReference type="EMBL" id="KN823294">
    <property type="protein sequence ID" value="KIO18347.1"/>
    <property type="molecule type" value="Genomic_DNA"/>
</dbReference>
<dbReference type="InterPro" id="IPR045225">
    <property type="entry name" value="Uracil/uridine/allantoin_perm"/>
</dbReference>
<keyword evidence="8" id="KW-1185">Reference proteome</keyword>
<dbReference type="AlphaFoldDB" id="A0A0C3LAB5"/>
<dbReference type="OrthoDB" id="2018619at2759"/>
<feature type="transmembrane region" description="Helical" evidence="6">
    <location>
        <begin position="12"/>
        <end position="36"/>
    </location>
</feature>
<evidence type="ECO:0000256" key="3">
    <source>
        <dbReference type="ARBA" id="ARBA00022692"/>
    </source>
</evidence>
<dbReference type="GO" id="GO:0015205">
    <property type="term" value="F:nucleobase transmembrane transporter activity"/>
    <property type="evidence" value="ECO:0007669"/>
    <property type="project" value="TreeGrafter"/>
</dbReference>
<dbReference type="Pfam" id="PF02133">
    <property type="entry name" value="Transp_cyt_pur"/>
    <property type="match status" value="1"/>
</dbReference>
<protein>
    <submittedName>
        <fullName evidence="7">Uncharacterized protein</fullName>
    </submittedName>
</protein>
<reference evidence="7 8" key="1">
    <citation type="submission" date="2014-04" db="EMBL/GenBank/DDBJ databases">
        <authorList>
            <consortium name="DOE Joint Genome Institute"/>
            <person name="Kuo A."/>
            <person name="Girlanda M."/>
            <person name="Perotto S."/>
            <person name="Kohler A."/>
            <person name="Nagy L.G."/>
            <person name="Floudas D."/>
            <person name="Copeland A."/>
            <person name="Barry K.W."/>
            <person name="Cichocki N."/>
            <person name="Veneault-Fourrey C."/>
            <person name="LaButti K."/>
            <person name="Lindquist E.A."/>
            <person name="Lipzen A."/>
            <person name="Lundell T."/>
            <person name="Morin E."/>
            <person name="Murat C."/>
            <person name="Sun H."/>
            <person name="Tunlid A."/>
            <person name="Henrissat B."/>
            <person name="Grigoriev I.V."/>
            <person name="Hibbett D.S."/>
            <person name="Martin F."/>
            <person name="Nordberg H.P."/>
            <person name="Cantor M.N."/>
            <person name="Hua S.X."/>
        </authorList>
    </citation>
    <scope>NUCLEOTIDE SEQUENCE [LARGE SCALE GENOMIC DNA]</scope>
    <source>
        <strain evidence="7 8">MUT 4182</strain>
    </source>
</reference>
<dbReference type="PANTHER" id="PTHR30618:SF2">
    <property type="entry name" value="ALLANTOIN PERMEASE-RELATED"/>
    <property type="match status" value="1"/>
</dbReference>
<sequence length="114" mass="13441">PWNLLKDFNSFFYYLASHSVFLSSIAVVMISEFWFVRRGHHRVPNNLYHTGRDERYWSTFGINWRAYATYISGILINVVGFAGADELRIWLSRTAPFGATRVYHLSFFTGYRVF</sequence>
<evidence type="ECO:0000256" key="2">
    <source>
        <dbReference type="ARBA" id="ARBA00008974"/>
    </source>
</evidence>
<dbReference type="InterPro" id="IPR001248">
    <property type="entry name" value="Pur-cyt_permease"/>
</dbReference>
<evidence type="ECO:0000256" key="5">
    <source>
        <dbReference type="ARBA" id="ARBA00023136"/>
    </source>
</evidence>
<organism evidence="7 8">
    <name type="scientific">Tulasnella calospora MUT 4182</name>
    <dbReference type="NCBI Taxonomy" id="1051891"/>
    <lineage>
        <taxon>Eukaryota</taxon>
        <taxon>Fungi</taxon>
        <taxon>Dikarya</taxon>
        <taxon>Basidiomycota</taxon>
        <taxon>Agaricomycotina</taxon>
        <taxon>Agaricomycetes</taxon>
        <taxon>Cantharellales</taxon>
        <taxon>Tulasnellaceae</taxon>
        <taxon>Tulasnella</taxon>
    </lineage>
</organism>
<reference evidence="8" key="2">
    <citation type="submission" date="2015-01" db="EMBL/GenBank/DDBJ databases">
        <title>Evolutionary Origins and Diversification of the Mycorrhizal Mutualists.</title>
        <authorList>
            <consortium name="DOE Joint Genome Institute"/>
            <consortium name="Mycorrhizal Genomics Consortium"/>
            <person name="Kohler A."/>
            <person name="Kuo A."/>
            <person name="Nagy L.G."/>
            <person name="Floudas D."/>
            <person name="Copeland A."/>
            <person name="Barry K.W."/>
            <person name="Cichocki N."/>
            <person name="Veneault-Fourrey C."/>
            <person name="LaButti K."/>
            <person name="Lindquist E.A."/>
            <person name="Lipzen A."/>
            <person name="Lundell T."/>
            <person name="Morin E."/>
            <person name="Murat C."/>
            <person name="Riley R."/>
            <person name="Ohm R."/>
            <person name="Sun H."/>
            <person name="Tunlid A."/>
            <person name="Henrissat B."/>
            <person name="Grigoriev I.V."/>
            <person name="Hibbett D.S."/>
            <person name="Martin F."/>
        </authorList>
    </citation>
    <scope>NUCLEOTIDE SEQUENCE [LARGE SCALE GENOMIC DNA]</scope>
    <source>
        <strain evidence="8">MUT 4182</strain>
    </source>
</reference>
<dbReference type="Proteomes" id="UP000054248">
    <property type="component" value="Unassembled WGS sequence"/>
</dbReference>
<keyword evidence="4 6" id="KW-1133">Transmembrane helix</keyword>
<proteinExistence type="inferred from homology"/>
<evidence type="ECO:0000256" key="1">
    <source>
        <dbReference type="ARBA" id="ARBA00004141"/>
    </source>
</evidence>
<dbReference type="HOGENOM" id="CLU_2127107_0_0_1"/>
<dbReference type="Gene3D" id="1.10.4160.10">
    <property type="entry name" value="Hydantoin permease"/>
    <property type="match status" value="1"/>
</dbReference>
<comment type="similarity">
    <text evidence="2">Belongs to the purine-cytosine permease (2.A.39) family.</text>
</comment>
<dbReference type="PANTHER" id="PTHR30618">
    <property type="entry name" value="NCS1 FAMILY PURINE/PYRIMIDINE TRANSPORTER"/>
    <property type="match status" value="1"/>
</dbReference>